<proteinExistence type="inferred from homology"/>
<dbReference type="HOGENOM" id="CLU_025946_0_0_1"/>
<keyword evidence="4" id="KW-0677">Repeat</keyword>
<dbReference type="PROSITE" id="PS50082">
    <property type="entry name" value="WD_REPEATS_2"/>
    <property type="match status" value="1"/>
</dbReference>
<evidence type="ECO:0000256" key="6">
    <source>
        <dbReference type="RuleBase" id="RU369067"/>
    </source>
</evidence>
<keyword evidence="10" id="KW-1185">Reference proteome</keyword>
<dbReference type="InterPro" id="IPR036322">
    <property type="entry name" value="WD40_repeat_dom_sf"/>
</dbReference>
<evidence type="ECO:0000256" key="1">
    <source>
        <dbReference type="ARBA" id="ARBA00002355"/>
    </source>
</evidence>
<evidence type="ECO:0000313" key="9">
    <source>
        <dbReference type="EMBL" id="EFX02134.1"/>
    </source>
</evidence>
<dbReference type="PANTHER" id="PTHR18763:SF0">
    <property type="entry name" value="WD REPEAT-CONTAINING PROTEIN 18"/>
    <property type="match status" value="1"/>
</dbReference>
<dbReference type="InterPro" id="IPR015943">
    <property type="entry name" value="WD40/YVTN_repeat-like_dom_sf"/>
</dbReference>
<dbReference type="RefSeq" id="XP_014171616.1">
    <property type="nucleotide sequence ID" value="XM_014316141.1"/>
</dbReference>
<dbReference type="Pfam" id="PF00400">
    <property type="entry name" value="WD40"/>
    <property type="match status" value="2"/>
</dbReference>
<dbReference type="EMBL" id="GL629782">
    <property type="protein sequence ID" value="EFX02134.1"/>
    <property type="molecule type" value="Genomic_DNA"/>
</dbReference>
<evidence type="ECO:0000256" key="2">
    <source>
        <dbReference type="ARBA" id="ARBA00010143"/>
    </source>
</evidence>
<dbReference type="FunCoup" id="F0XJ33">
    <property type="interactions" value="390"/>
</dbReference>
<dbReference type="STRING" id="655863.F0XJ33"/>
<dbReference type="InterPro" id="IPR001680">
    <property type="entry name" value="WD40_rpt"/>
</dbReference>
<sequence length="509" mass="52856">MLAEDFFTAVNGPPLASNTAIAKDVAVYHQTLSPSYGVRTTFRKSATPVGGLAVSPAHIFAAQQDRAYLHVYSRLRGGQEAAVPMPEKIRCLALAGDVLIAGTAEGRLLLWETLSGRLITTPPCHVQAVSCLQTTSHHVLSGSDDSNVHVWSLSQLLALGGAGGASSNGTSSSDDPEPEHTLARHRAAVTALVVGSSASRDTSLCASASRDKTVVLWNYQTGVALRTLLFAAVPTCLALDPVARALYVATDDSTISSAAAAASSANTAVTAATAGHIFALELFGDKPLLGARGAEAASTAASITKSFGAVPEEAGPANCLSLSYDGATLLSGHPRGRLLQWNLGDGASSNGAGSTALPVELANLNAAITNVVFVAPAALTARVVPRKLISAQTVVKPSQAGRSYSVAVKFDEEPSTDFDALLHEPGFPGQSLQKAIMALQQSESQEQVQEQMQEQPEPASEAASSEAGDAAGDSKLRRQNAELLEIINEQQALYQQALQRCADLEAARS</sequence>
<keyword evidence="7" id="KW-0175">Coiled coil</keyword>
<keyword evidence="6" id="KW-0539">Nucleus</keyword>
<organism evidence="10">
    <name type="scientific">Grosmannia clavigera (strain kw1407 / UAMH 11150)</name>
    <name type="common">Blue stain fungus</name>
    <name type="synonym">Graphiocladiella clavigera</name>
    <dbReference type="NCBI Taxonomy" id="655863"/>
    <lineage>
        <taxon>Eukaryota</taxon>
        <taxon>Fungi</taxon>
        <taxon>Dikarya</taxon>
        <taxon>Ascomycota</taxon>
        <taxon>Pezizomycotina</taxon>
        <taxon>Sordariomycetes</taxon>
        <taxon>Sordariomycetidae</taxon>
        <taxon>Ophiostomatales</taxon>
        <taxon>Ophiostomataceae</taxon>
        <taxon>Leptographium</taxon>
    </lineage>
</organism>
<feature type="repeat" description="WD" evidence="5">
    <location>
        <begin position="182"/>
        <end position="227"/>
    </location>
</feature>
<name>F0XJ33_GROCL</name>
<dbReference type="GO" id="GO:0120330">
    <property type="term" value="C:rixosome complex"/>
    <property type="evidence" value="ECO:0007669"/>
    <property type="project" value="UniProtKB-UniRule"/>
</dbReference>
<dbReference type="AlphaFoldDB" id="F0XJ33"/>
<evidence type="ECO:0000256" key="7">
    <source>
        <dbReference type="SAM" id="Coils"/>
    </source>
</evidence>
<comment type="similarity">
    <text evidence="2 6">Belongs to the WD repeat IPI3/WDR18 family.</text>
</comment>
<keyword evidence="6" id="KW-0698">rRNA processing</keyword>
<evidence type="ECO:0000256" key="4">
    <source>
        <dbReference type="ARBA" id="ARBA00022737"/>
    </source>
</evidence>
<dbReference type="eggNOG" id="KOG0646">
    <property type="taxonomic scope" value="Eukaryota"/>
</dbReference>
<dbReference type="SUPFAM" id="SSF50978">
    <property type="entry name" value="WD40 repeat-like"/>
    <property type="match status" value="1"/>
</dbReference>
<evidence type="ECO:0000256" key="8">
    <source>
        <dbReference type="SAM" id="MobiDB-lite"/>
    </source>
</evidence>
<protein>
    <recommendedName>
        <fullName evidence="6">Pre-rRNA-processing protein IPI3</fullName>
    </recommendedName>
</protein>
<evidence type="ECO:0000256" key="5">
    <source>
        <dbReference type="PROSITE-ProRule" id="PRU00221"/>
    </source>
</evidence>
<dbReference type="InterPro" id="IPR045227">
    <property type="entry name" value="WDR18/Ipi3/RID3"/>
</dbReference>
<keyword evidence="3 5" id="KW-0853">WD repeat</keyword>
<dbReference type="GO" id="GO:0005656">
    <property type="term" value="C:nuclear pre-replicative complex"/>
    <property type="evidence" value="ECO:0007669"/>
    <property type="project" value="TreeGrafter"/>
</dbReference>
<comment type="function">
    <text evidence="1 6">Component of the RIX1 complex required for processing of ITS2 sequences from 35S pre-rRNA.</text>
</comment>
<dbReference type="InParanoid" id="F0XJ33"/>
<comment type="subcellular location">
    <subcellularLocation>
        <location evidence="6">Nucleus</location>
    </subcellularLocation>
</comment>
<dbReference type="OrthoDB" id="756370at2759"/>
<feature type="coiled-coil region" evidence="7">
    <location>
        <begin position="480"/>
        <end position="507"/>
    </location>
</feature>
<evidence type="ECO:0000313" key="10">
    <source>
        <dbReference type="Proteomes" id="UP000007796"/>
    </source>
</evidence>
<reference evidence="9 10" key="1">
    <citation type="journal article" date="2011" name="Proc. Natl. Acad. Sci. U.S.A.">
        <title>Genome and transcriptome analyses of the mountain pine beetle-fungal symbiont Grosmannia clavigera, a lodgepole pine pathogen.</title>
        <authorList>
            <person name="DiGuistini S."/>
            <person name="Wang Y."/>
            <person name="Liao N.Y."/>
            <person name="Taylor G."/>
            <person name="Tanguay P."/>
            <person name="Feau N."/>
            <person name="Henrissat B."/>
            <person name="Chan S.K."/>
            <person name="Hesse-Orce U."/>
            <person name="Alamouti S.M."/>
            <person name="Tsui C.K.M."/>
            <person name="Docking R.T."/>
            <person name="Levasseur A."/>
            <person name="Haridas S."/>
            <person name="Robertson G."/>
            <person name="Birol I."/>
            <person name="Holt R.A."/>
            <person name="Marra M.A."/>
            <person name="Hamelin R.C."/>
            <person name="Hirst M."/>
            <person name="Jones S.J.M."/>
            <person name="Bohlmann J."/>
            <person name="Breuil C."/>
        </authorList>
    </citation>
    <scope>NUCLEOTIDE SEQUENCE [LARGE SCALE GENOMIC DNA]</scope>
    <source>
        <strain evidence="10">kw1407 / UAMH 11150</strain>
    </source>
</reference>
<evidence type="ECO:0000256" key="3">
    <source>
        <dbReference type="ARBA" id="ARBA00022574"/>
    </source>
</evidence>
<dbReference type="Proteomes" id="UP000007796">
    <property type="component" value="Unassembled WGS sequence"/>
</dbReference>
<feature type="compositionally biased region" description="Low complexity" evidence="8">
    <location>
        <begin position="441"/>
        <end position="471"/>
    </location>
</feature>
<accession>F0XJ33</accession>
<dbReference type="GO" id="GO:0006364">
    <property type="term" value="P:rRNA processing"/>
    <property type="evidence" value="ECO:0007669"/>
    <property type="project" value="UniProtKB-UniRule"/>
</dbReference>
<gene>
    <name evidence="9" type="ORF">CMQ_2183</name>
</gene>
<feature type="region of interest" description="Disordered" evidence="8">
    <location>
        <begin position="441"/>
        <end position="476"/>
    </location>
</feature>
<dbReference type="GO" id="GO:0006261">
    <property type="term" value="P:DNA-templated DNA replication"/>
    <property type="evidence" value="ECO:0007669"/>
    <property type="project" value="TreeGrafter"/>
</dbReference>
<dbReference type="SMART" id="SM00320">
    <property type="entry name" value="WD40"/>
    <property type="match status" value="4"/>
</dbReference>
<dbReference type="Gene3D" id="2.130.10.10">
    <property type="entry name" value="YVTN repeat-like/Quinoprotein amine dehydrogenase"/>
    <property type="match status" value="2"/>
</dbReference>
<comment type="subunit">
    <text evidence="6">Component of the RIX1 complex, composed of IPI1, RIX1/IPI2 and IPI3 in a 1:2:2 stoichiometry. The complex interacts (via RIX1) with MDN1 (via its hexameric AAA ATPase ring) and the pre-60S ribosome particles.</text>
</comment>
<dbReference type="GeneID" id="25975144"/>
<dbReference type="PANTHER" id="PTHR18763">
    <property type="entry name" value="WD-REPEAT PROTEIN 18"/>
    <property type="match status" value="1"/>
</dbReference>